<dbReference type="EMBL" id="JAVAMP010000001">
    <property type="protein sequence ID" value="MDP5273261.1"/>
    <property type="molecule type" value="Genomic_DNA"/>
</dbReference>
<feature type="domain" description="Isochorismatase-like" evidence="1">
    <location>
        <begin position="14"/>
        <end position="165"/>
    </location>
</feature>
<dbReference type="InterPro" id="IPR053152">
    <property type="entry name" value="Hydrolase_YcaC-like"/>
</dbReference>
<organism evidence="2 3">
    <name type="scientific">Chengkuizengella axinellae</name>
    <dbReference type="NCBI Taxonomy" id="3064388"/>
    <lineage>
        <taxon>Bacteria</taxon>
        <taxon>Bacillati</taxon>
        <taxon>Bacillota</taxon>
        <taxon>Bacilli</taxon>
        <taxon>Bacillales</taxon>
        <taxon>Paenibacillaceae</taxon>
        <taxon>Chengkuizengella</taxon>
    </lineage>
</organism>
<comment type="caution">
    <text evidence="2">The sequence shown here is derived from an EMBL/GenBank/DDBJ whole genome shotgun (WGS) entry which is preliminary data.</text>
</comment>
<protein>
    <submittedName>
        <fullName evidence="2">Isochorismatase family protein</fullName>
    </submittedName>
</protein>
<evidence type="ECO:0000313" key="3">
    <source>
        <dbReference type="Proteomes" id="UP001231941"/>
    </source>
</evidence>
<dbReference type="PANTHER" id="PTHR43559:SF2">
    <property type="entry name" value="HOMOLOG OF SLSA IN STM"/>
    <property type="match status" value="1"/>
</dbReference>
<dbReference type="Proteomes" id="UP001231941">
    <property type="component" value="Unassembled WGS sequence"/>
</dbReference>
<accession>A0ABT9IV86</accession>
<dbReference type="InterPro" id="IPR000868">
    <property type="entry name" value="Isochorismatase-like_dom"/>
</dbReference>
<dbReference type="Gene3D" id="3.40.50.850">
    <property type="entry name" value="Isochorismatase-like"/>
    <property type="match status" value="1"/>
</dbReference>
<dbReference type="RefSeq" id="WP_305990543.1">
    <property type="nucleotide sequence ID" value="NZ_JAVAMP010000001.1"/>
</dbReference>
<dbReference type="SUPFAM" id="SSF52499">
    <property type="entry name" value="Isochorismatase-like hydrolases"/>
    <property type="match status" value="1"/>
</dbReference>
<evidence type="ECO:0000259" key="1">
    <source>
        <dbReference type="Pfam" id="PF00857"/>
    </source>
</evidence>
<proteinExistence type="predicted"/>
<dbReference type="PANTHER" id="PTHR43559">
    <property type="entry name" value="HYDROLASE YCAC-RELATED"/>
    <property type="match status" value="1"/>
</dbReference>
<dbReference type="Pfam" id="PF00857">
    <property type="entry name" value="Isochorismatase"/>
    <property type="match status" value="1"/>
</dbReference>
<sequence>MNNQKSTFIDPTDAALLLIDHQSGLFQTVKDLDVPTLRRNVKALAKLAEIAKIPVITTASVPEGPNGPLIPEVTNLPNSTHIQRNGEINAWDTPDFVKTIEATGRKTLIIAGTWSSVCMAFPTLSALEAGYTVYNIVDASGTVSNVAADITLARVVQAGAIPVDTVALVSEIQKTWNRPDAAEFAALYSELVPNYRLVIESFERAYEEGQKTENK</sequence>
<reference evidence="2 3" key="1">
    <citation type="submission" date="2023-08" db="EMBL/GenBank/DDBJ databases">
        <authorList>
            <person name="Park J.-S."/>
        </authorList>
    </citation>
    <scope>NUCLEOTIDE SEQUENCE [LARGE SCALE GENOMIC DNA]</scope>
    <source>
        <strain evidence="2 3">2205SS18-9</strain>
    </source>
</reference>
<evidence type="ECO:0000313" key="2">
    <source>
        <dbReference type="EMBL" id="MDP5273261.1"/>
    </source>
</evidence>
<dbReference type="InterPro" id="IPR036380">
    <property type="entry name" value="Isochorismatase-like_sf"/>
</dbReference>
<keyword evidence="3" id="KW-1185">Reference proteome</keyword>
<gene>
    <name evidence="2" type="ORF">Q5Y73_04035</name>
</gene>
<name>A0ABT9IV86_9BACL</name>